<protein>
    <submittedName>
        <fullName evidence="1">Uncharacterized protein</fullName>
    </submittedName>
</protein>
<organism evidence="1 2">
    <name type="scientific">Schistosoma bovis</name>
    <name type="common">Blood fluke</name>
    <dbReference type="NCBI Taxonomy" id="6184"/>
    <lineage>
        <taxon>Eukaryota</taxon>
        <taxon>Metazoa</taxon>
        <taxon>Spiralia</taxon>
        <taxon>Lophotrochozoa</taxon>
        <taxon>Platyhelminthes</taxon>
        <taxon>Trematoda</taxon>
        <taxon>Digenea</taxon>
        <taxon>Strigeidida</taxon>
        <taxon>Schistosomatoidea</taxon>
        <taxon>Schistosomatidae</taxon>
        <taxon>Schistosoma</taxon>
    </lineage>
</organism>
<dbReference type="Proteomes" id="UP000290809">
    <property type="component" value="Unassembled WGS sequence"/>
</dbReference>
<dbReference type="AlphaFoldDB" id="A0A430Q239"/>
<gene>
    <name evidence="1" type="ORF">DC041_0004594</name>
</gene>
<sequence length="36" mass="4245">MSYFCLWVTICSGCRDQDTDFSEDRTRFKYLSAVSI</sequence>
<comment type="caution">
    <text evidence="1">The sequence shown here is derived from an EMBL/GenBank/DDBJ whole genome shotgun (WGS) entry which is preliminary data.</text>
</comment>
<evidence type="ECO:0000313" key="1">
    <source>
        <dbReference type="EMBL" id="RTG81752.1"/>
    </source>
</evidence>
<evidence type="ECO:0000313" key="2">
    <source>
        <dbReference type="Proteomes" id="UP000290809"/>
    </source>
</evidence>
<reference evidence="1 2" key="1">
    <citation type="journal article" date="2019" name="PLoS Pathog.">
        <title>Genome sequence of the bovine parasite Schistosoma bovis Tanzania.</title>
        <authorList>
            <person name="Oey H."/>
            <person name="Zakrzewski M."/>
            <person name="Gobert G."/>
            <person name="Gravermann K."/>
            <person name="Stoye J."/>
            <person name="Jones M."/>
            <person name="Mcmanus D."/>
            <person name="Krause L."/>
        </authorList>
    </citation>
    <scope>NUCLEOTIDE SEQUENCE [LARGE SCALE GENOMIC DNA]</scope>
    <source>
        <strain evidence="1 2">TAN1997</strain>
    </source>
</reference>
<dbReference type="EMBL" id="QMKO01003183">
    <property type="protein sequence ID" value="RTG81752.1"/>
    <property type="molecule type" value="Genomic_DNA"/>
</dbReference>
<keyword evidence="2" id="KW-1185">Reference proteome</keyword>
<name>A0A430Q239_SCHBO</name>
<accession>A0A430Q239</accession>
<proteinExistence type="predicted"/>